<evidence type="ECO:0000313" key="16">
    <source>
        <dbReference type="Proteomes" id="UP000198982"/>
    </source>
</evidence>
<protein>
    <submittedName>
        <fullName evidence="15">Kef-type potassium/proton antiporter, CPA2 family</fullName>
    </submittedName>
</protein>
<feature type="transmembrane region" description="Helical" evidence="13">
    <location>
        <begin position="150"/>
        <end position="173"/>
    </location>
</feature>
<keyword evidence="16" id="KW-1185">Reference proteome</keyword>
<feature type="transmembrane region" description="Helical" evidence="13">
    <location>
        <begin position="272"/>
        <end position="291"/>
    </location>
</feature>
<dbReference type="PANTHER" id="PTHR46157">
    <property type="entry name" value="K(+) EFFLUX ANTIPORTER 3, CHLOROPLASTIC"/>
    <property type="match status" value="1"/>
</dbReference>
<accession>A0A1H4PWE7</accession>
<evidence type="ECO:0000256" key="11">
    <source>
        <dbReference type="ARBA" id="ARBA00023065"/>
    </source>
</evidence>
<dbReference type="InterPro" id="IPR006153">
    <property type="entry name" value="Cation/H_exchanger_TM"/>
</dbReference>
<comment type="subcellular location">
    <subcellularLocation>
        <location evidence="1">Cell inner membrane</location>
        <topology evidence="1">Multi-pass membrane protein</topology>
    </subcellularLocation>
</comment>
<dbReference type="GO" id="GO:0008324">
    <property type="term" value="F:monoatomic cation transmembrane transporter activity"/>
    <property type="evidence" value="ECO:0007669"/>
    <property type="project" value="InterPro"/>
</dbReference>
<evidence type="ECO:0000256" key="3">
    <source>
        <dbReference type="ARBA" id="ARBA00022448"/>
    </source>
</evidence>
<feature type="transmembrane region" description="Helical" evidence="13">
    <location>
        <begin position="185"/>
        <end position="206"/>
    </location>
</feature>
<keyword evidence="9" id="KW-0630">Potassium</keyword>
<dbReference type="InterPro" id="IPR003148">
    <property type="entry name" value="RCK_N"/>
</dbReference>
<feature type="transmembrane region" description="Helical" evidence="13">
    <location>
        <begin position="57"/>
        <end position="76"/>
    </location>
</feature>
<feature type="transmembrane region" description="Helical" evidence="13">
    <location>
        <begin position="329"/>
        <end position="351"/>
    </location>
</feature>
<dbReference type="Gene3D" id="3.40.50.720">
    <property type="entry name" value="NAD(P)-binding Rossmann-like Domain"/>
    <property type="match status" value="1"/>
</dbReference>
<keyword evidence="12 13" id="KW-0472">Membrane</keyword>
<dbReference type="SUPFAM" id="SSF51735">
    <property type="entry name" value="NAD(P)-binding Rossmann-fold domains"/>
    <property type="match status" value="1"/>
</dbReference>
<keyword evidence="5" id="KW-1003">Cell membrane</keyword>
<dbReference type="InterPro" id="IPR036291">
    <property type="entry name" value="NAD(P)-bd_dom_sf"/>
</dbReference>
<keyword evidence="10 13" id="KW-1133">Transmembrane helix</keyword>
<evidence type="ECO:0000256" key="5">
    <source>
        <dbReference type="ARBA" id="ARBA00022475"/>
    </source>
</evidence>
<feature type="transmembrane region" description="Helical" evidence="13">
    <location>
        <begin position="6"/>
        <end position="25"/>
    </location>
</feature>
<dbReference type="PROSITE" id="PS51201">
    <property type="entry name" value="RCK_N"/>
    <property type="match status" value="1"/>
</dbReference>
<evidence type="ECO:0000256" key="13">
    <source>
        <dbReference type="SAM" id="Phobius"/>
    </source>
</evidence>
<evidence type="ECO:0000256" key="8">
    <source>
        <dbReference type="ARBA" id="ARBA00022692"/>
    </source>
</evidence>
<dbReference type="InterPro" id="IPR004771">
    <property type="entry name" value="K/H_exchanger"/>
</dbReference>
<dbReference type="PANTHER" id="PTHR46157:SF4">
    <property type="entry name" value="K(+) EFFLUX ANTIPORTER 3, CHLOROPLASTIC"/>
    <property type="match status" value="1"/>
</dbReference>
<dbReference type="EMBL" id="FNTJ01000001">
    <property type="protein sequence ID" value="SEC11765.1"/>
    <property type="molecule type" value="Genomic_DNA"/>
</dbReference>
<keyword evidence="6" id="KW-0997">Cell inner membrane</keyword>
<evidence type="ECO:0000256" key="9">
    <source>
        <dbReference type="ARBA" id="ARBA00022958"/>
    </source>
</evidence>
<dbReference type="RefSeq" id="WP_092315525.1">
    <property type="nucleotide sequence ID" value="NZ_FNTJ01000001.1"/>
</dbReference>
<dbReference type="GO" id="GO:1902600">
    <property type="term" value="P:proton transmembrane transport"/>
    <property type="evidence" value="ECO:0007669"/>
    <property type="project" value="InterPro"/>
</dbReference>
<dbReference type="FunFam" id="3.40.50.720:FF:000036">
    <property type="entry name" value="Glutathione-regulated potassium-efflux system protein KefB"/>
    <property type="match status" value="1"/>
</dbReference>
<keyword evidence="7" id="KW-0633">Potassium transport</keyword>
<dbReference type="Proteomes" id="UP000198982">
    <property type="component" value="Unassembled WGS sequence"/>
</dbReference>
<evidence type="ECO:0000256" key="2">
    <source>
        <dbReference type="ARBA" id="ARBA00005551"/>
    </source>
</evidence>
<feature type="domain" description="RCK N-terminal" evidence="14">
    <location>
        <begin position="406"/>
        <end position="525"/>
    </location>
</feature>
<dbReference type="Pfam" id="PF00999">
    <property type="entry name" value="Na_H_Exchanger"/>
    <property type="match status" value="1"/>
</dbReference>
<dbReference type="InterPro" id="IPR038770">
    <property type="entry name" value="Na+/solute_symporter_sf"/>
</dbReference>
<dbReference type="GO" id="GO:0005886">
    <property type="term" value="C:plasma membrane"/>
    <property type="evidence" value="ECO:0007669"/>
    <property type="project" value="UniProtKB-SubCell"/>
</dbReference>
<dbReference type="Pfam" id="PF02254">
    <property type="entry name" value="TrkA_N"/>
    <property type="match status" value="1"/>
</dbReference>
<sequence>MPHEGNLLQAAVVFLCAAVLIVPLAKRLQLGAVLGYLLAGVLIGPSVLGLVGNPQSVSHISELGVVLLLFIIGLELSPKRLWVMRKAVFGVGLAQVLLTGTVIGVVALFLFGQSLNSAIVLGLGLALSSTALGLQSLAERKELNSPHGRMAFAILLFQDIAAIPLIAMVPVLAGNDHHTSSAEDLRHGLQVLGSIAVVVVGGRYLLRPVFRIVARTRLPEVSTATALLVVIGTAWLMDLVGVSMALGAFLAGLLLADSEYRHELEAQIEPFKGLLLGLFFISVGMGANLGLLLSAPIAVLGLTLLLIGLKLPLLYVVGRLAGDLNRESAVRLGVVLAAGGEFAFVVFKIGRDQGLFEARLHDLLVLTITLSMALTPLLLLACSRWLKPKAKPLEMPAEYRQIDADSPRVVIAGMGRMGQIVARILRAQKIPFVALDTSVDTIELIRSFGGMPVFYGDPMRPEILSAAKVGTAEYFVIATDDPETNIKTAEQVRKLYPHLKIIARARNRQHVHRLVDLEAQAVRETYYSSLEMSRRTLVGLGLSQAQADSRIQRFTQHDEQLLAAQHAVYDDAAKVLQSAQEARAELARLFEADEQDEQIESPLPPMR</sequence>
<evidence type="ECO:0000256" key="6">
    <source>
        <dbReference type="ARBA" id="ARBA00022519"/>
    </source>
</evidence>
<feature type="transmembrane region" description="Helical" evidence="13">
    <location>
        <begin position="118"/>
        <end position="138"/>
    </location>
</feature>
<name>A0A1H4PWE7_9PSED</name>
<keyword evidence="4" id="KW-0050">Antiport</keyword>
<evidence type="ECO:0000313" key="15">
    <source>
        <dbReference type="EMBL" id="SEC11765.1"/>
    </source>
</evidence>
<dbReference type="AlphaFoldDB" id="A0A1H4PWE7"/>
<dbReference type="FunFam" id="1.20.1530.20:FF:000001">
    <property type="entry name" value="Glutathione-regulated potassium-efflux system protein KefB"/>
    <property type="match status" value="1"/>
</dbReference>
<evidence type="ECO:0000256" key="12">
    <source>
        <dbReference type="ARBA" id="ARBA00023136"/>
    </source>
</evidence>
<organism evidence="15 16">
    <name type="scientific">Pseudomonas saponiphila</name>
    <dbReference type="NCBI Taxonomy" id="556534"/>
    <lineage>
        <taxon>Bacteria</taxon>
        <taxon>Pseudomonadati</taxon>
        <taxon>Pseudomonadota</taxon>
        <taxon>Gammaproteobacteria</taxon>
        <taxon>Pseudomonadales</taxon>
        <taxon>Pseudomonadaceae</taxon>
        <taxon>Pseudomonas</taxon>
    </lineage>
</organism>
<dbReference type="GO" id="GO:0015297">
    <property type="term" value="F:antiporter activity"/>
    <property type="evidence" value="ECO:0007669"/>
    <property type="project" value="UniProtKB-KW"/>
</dbReference>
<reference evidence="16" key="1">
    <citation type="submission" date="2016-10" db="EMBL/GenBank/DDBJ databases">
        <authorList>
            <person name="Varghese N."/>
            <person name="Submissions S."/>
        </authorList>
    </citation>
    <scope>NUCLEOTIDE SEQUENCE [LARGE SCALE GENOMIC DNA]</scope>
    <source>
        <strain evidence="16">DSM 9751</strain>
    </source>
</reference>
<dbReference type="Gene3D" id="1.20.1530.20">
    <property type="match status" value="1"/>
</dbReference>
<dbReference type="NCBIfam" id="TIGR00932">
    <property type="entry name" value="2a37"/>
    <property type="match status" value="1"/>
</dbReference>
<keyword evidence="3" id="KW-0813">Transport</keyword>
<evidence type="ECO:0000256" key="10">
    <source>
        <dbReference type="ARBA" id="ARBA00022989"/>
    </source>
</evidence>
<evidence type="ECO:0000256" key="4">
    <source>
        <dbReference type="ARBA" id="ARBA00022449"/>
    </source>
</evidence>
<feature type="transmembrane region" description="Helical" evidence="13">
    <location>
        <begin position="88"/>
        <end position="112"/>
    </location>
</feature>
<evidence type="ECO:0000256" key="7">
    <source>
        <dbReference type="ARBA" id="ARBA00022538"/>
    </source>
</evidence>
<feature type="transmembrane region" description="Helical" evidence="13">
    <location>
        <begin position="32"/>
        <end position="51"/>
    </location>
</feature>
<proteinExistence type="inferred from homology"/>
<feature type="transmembrane region" description="Helical" evidence="13">
    <location>
        <begin position="297"/>
        <end position="317"/>
    </location>
</feature>
<keyword evidence="11" id="KW-0406">Ion transport</keyword>
<feature type="transmembrane region" description="Helical" evidence="13">
    <location>
        <begin position="363"/>
        <end position="386"/>
    </location>
</feature>
<comment type="similarity">
    <text evidence="2">Belongs to the monovalent cation:proton antiporter 2 (CPA2) transporter (TC 2.A.37) family.</text>
</comment>
<evidence type="ECO:0000256" key="1">
    <source>
        <dbReference type="ARBA" id="ARBA00004429"/>
    </source>
</evidence>
<keyword evidence="8 13" id="KW-0812">Transmembrane</keyword>
<evidence type="ECO:0000259" key="14">
    <source>
        <dbReference type="PROSITE" id="PS51201"/>
    </source>
</evidence>
<gene>
    <name evidence="15" type="ORF">SAMN05216178_3513</name>
</gene>
<dbReference type="GO" id="GO:0006813">
    <property type="term" value="P:potassium ion transport"/>
    <property type="evidence" value="ECO:0007669"/>
    <property type="project" value="UniProtKB-KW"/>
</dbReference>